<evidence type="ECO:0008006" key="3">
    <source>
        <dbReference type="Google" id="ProtNLM"/>
    </source>
</evidence>
<sequence>MSIQLNLYKNVLKHSGFKKWTTKPEELPSRVERYNAKHAFEMPKENYDHLFSQVEISLVVHNQMITFQVIRMVQKTPAEKAILYCPGNVLPLYPTKEELEAAWKLGDETHRDIWLPLYPHTFDSTINGQVACIYEVYKEMLKYYEAGAIDFYGYSLGATILLDFFPFNNSHEKLASPRYLFLISPVGNAVGKEAETMKKISRKDPLMSYTYGHEVLKGSDDFTHFRHMDLANTPETWLYYGDCDIYSAKAPSIISTFKMDLIPIHAVLRKECPHNYCIRNTFKEAKEDYEEIRRTITQNDPQSGD</sequence>
<keyword evidence="2" id="KW-1185">Reference proteome</keyword>
<evidence type="ECO:0000313" key="1">
    <source>
        <dbReference type="EMBL" id="BBH27600.1"/>
    </source>
</evidence>
<dbReference type="InParanoid" id="A0A3G9J983"/>
<evidence type="ECO:0000313" key="2">
    <source>
        <dbReference type="Proteomes" id="UP000268059"/>
    </source>
</evidence>
<gene>
    <name evidence="1" type="ORF">SG0102_25340</name>
</gene>
<proteinExistence type="predicted"/>
<dbReference type="EMBL" id="AP019309">
    <property type="protein sequence ID" value="BBH27600.1"/>
    <property type="molecule type" value="Genomic_DNA"/>
</dbReference>
<dbReference type="RefSeq" id="WP_157983059.1">
    <property type="nucleotide sequence ID" value="NZ_AP019309.1"/>
</dbReference>
<dbReference type="OrthoDB" id="1698432at2"/>
<dbReference type="InterPro" id="IPR029058">
    <property type="entry name" value="AB_hydrolase_fold"/>
</dbReference>
<dbReference type="Proteomes" id="UP000268059">
    <property type="component" value="Chromosome"/>
</dbReference>
<dbReference type="KEGG" id="ebm:SG0102_25340"/>
<accession>A0A3G9J983</accession>
<reference evidence="1 2" key="1">
    <citation type="submission" date="2018-11" db="EMBL/GenBank/DDBJ databases">
        <title>Novel Erysipelotrichaceae bacterium isolated from small intestine of a swine.</title>
        <authorList>
            <person name="Kim J.S."/>
            <person name="Choe H."/>
            <person name="Lee Y.R."/>
            <person name="Kim K.M."/>
            <person name="Park D.S."/>
        </authorList>
    </citation>
    <scope>NUCLEOTIDE SEQUENCE [LARGE SCALE GENOMIC DNA]</scope>
    <source>
        <strain evidence="1 2">SG0102</strain>
    </source>
</reference>
<dbReference type="AlphaFoldDB" id="A0A3G9J983"/>
<name>A0A3G9J983_9FIRM</name>
<organism evidence="1 2">
    <name type="scientific">Intestinibaculum porci</name>
    <dbReference type="NCBI Taxonomy" id="2487118"/>
    <lineage>
        <taxon>Bacteria</taxon>
        <taxon>Bacillati</taxon>
        <taxon>Bacillota</taxon>
        <taxon>Erysipelotrichia</taxon>
        <taxon>Erysipelotrichales</taxon>
        <taxon>Erysipelotrichaceae</taxon>
        <taxon>Intestinibaculum</taxon>
    </lineage>
</organism>
<dbReference type="SUPFAM" id="SSF53474">
    <property type="entry name" value="alpha/beta-Hydrolases"/>
    <property type="match status" value="1"/>
</dbReference>
<dbReference type="Gene3D" id="3.40.50.1820">
    <property type="entry name" value="alpha/beta hydrolase"/>
    <property type="match status" value="1"/>
</dbReference>
<protein>
    <recommendedName>
        <fullName evidence="3">Alpha/beta hydrolase</fullName>
    </recommendedName>
</protein>